<dbReference type="EMBL" id="FQZG01000068">
    <property type="protein sequence ID" value="SHJ67273.1"/>
    <property type="molecule type" value="Genomic_DNA"/>
</dbReference>
<dbReference type="AlphaFoldDB" id="A0A1M6L7U8"/>
<dbReference type="Proteomes" id="UP000184512">
    <property type="component" value="Unassembled WGS sequence"/>
</dbReference>
<evidence type="ECO:0000256" key="2">
    <source>
        <dbReference type="ARBA" id="ARBA00022670"/>
    </source>
</evidence>
<gene>
    <name evidence="5" type="ORF">SAMN02745244_03009</name>
</gene>
<dbReference type="PANTHER" id="PTHR31817">
    <property type="match status" value="1"/>
</dbReference>
<dbReference type="SMART" id="SM01154">
    <property type="entry name" value="DUF1704"/>
    <property type="match status" value="1"/>
</dbReference>
<comment type="cofactor">
    <cofactor evidence="1">
        <name>Zn(2+)</name>
        <dbReference type="ChEBI" id="CHEBI:29105"/>
    </cofactor>
</comment>
<evidence type="ECO:0008006" key="7">
    <source>
        <dbReference type="Google" id="ProtNLM"/>
    </source>
</evidence>
<dbReference type="GO" id="GO:0006508">
    <property type="term" value="P:proteolysis"/>
    <property type="evidence" value="ECO:0007669"/>
    <property type="project" value="UniProtKB-KW"/>
</dbReference>
<dbReference type="PANTHER" id="PTHR31817:SF0">
    <property type="entry name" value="CHROMOSOME UNDETERMINED SCAFFOLD_67, WHOLE GENOME SHOTGUN SEQUENCE"/>
    <property type="match status" value="1"/>
</dbReference>
<dbReference type="InterPro" id="IPR012548">
    <property type="entry name" value="MATCAP"/>
</dbReference>
<reference evidence="6" key="1">
    <citation type="submission" date="2016-11" db="EMBL/GenBank/DDBJ databases">
        <authorList>
            <person name="Varghese N."/>
            <person name="Submissions S."/>
        </authorList>
    </citation>
    <scope>NUCLEOTIDE SEQUENCE [LARGE SCALE GENOMIC DNA]</scope>
    <source>
        <strain evidence="6">DSM 12906</strain>
    </source>
</reference>
<dbReference type="OrthoDB" id="9785840at2"/>
<keyword evidence="4" id="KW-0482">Metalloprotease</keyword>
<evidence type="ECO:0000313" key="5">
    <source>
        <dbReference type="EMBL" id="SHJ67273.1"/>
    </source>
</evidence>
<accession>A0A1M6L7U8</accession>
<evidence type="ECO:0000256" key="4">
    <source>
        <dbReference type="ARBA" id="ARBA00023049"/>
    </source>
</evidence>
<dbReference type="STRING" id="1123357.SAMN02745244_03009"/>
<sequence>MIGRERLTAALDNLGRAFTPMKWTTPVDLPEHRQALAARLRSGDSTPYTRPIEFPEVDAAEVAGALTAVESEATQLPTPLRDLVLRHTDGIGEHLAAIIARDDAVLAAWAVASSGLPTAETRQAALEILAAPEVPDGEPREHGAADLVAAISDALRRHEVSGWSVEVDPNMAAMASVNGGRQRVRVRSDVLLSDREVRRLVAHEVGGHVLRWVNARRQVEPLAAYPFGNSAATEEGLAALRERELGHESVENLRRYAIRVLGVEKAQSSDLLSLAAFLHRYLDADDAAELAFRIRRGIADPGAPGGMTKDHGYLSGLLHLAKMPVEEIQLLRATKWGVENQEIARELAAEGAISTTDLVEYIEGES</sequence>
<keyword evidence="2" id="KW-0645">Protease</keyword>
<name>A0A1M6L7U8_9ACTN</name>
<dbReference type="RefSeq" id="WP_073189775.1">
    <property type="nucleotide sequence ID" value="NZ_FQZG01000068.1"/>
</dbReference>
<evidence type="ECO:0000256" key="1">
    <source>
        <dbReference type="ARBA" id="ARBA00001947"/>
    </source>
</evidence>
<keyword evidence="6" id="KW-1185">Reference proteome</keyword>
<dbReference type="Pfam" id="PF08014">
    <property type="entry name" value="MATCAP"/>
    <property type="match status" value="1"/>
</dbReference>
<dbReference type="GO" id="GO:0080164">
    <property type="term" value="P:regulation of nitric oxide metabolic process"/>
    <property type="evidence" value="ECO:0007669"/>
    <property type="project" value="TreeGrafter"/>
</dbReference>
<protein>
    <recommendedName>
        <fullName evidence="7">DUF1704 domain-containing protein</fullName>
    </recommendedName>
</protein>
<proteinExistence type="predicted"/>
<evidence type="ECO:0000313" key="6">
    <source>
        <dbReference type="Proteomes" id="UP000184512"/>
    </source>
</evidence>
<dbReference type="GO" id="GO:0008237">
    <property type="term" value="F:metallopeptidase activity"/>
    <property type="evidence" value="ECO:0007669"/>
    <property type="project" value="UniProtKB-KW"/>
</dbReference>
<evidence type="ECO:0000256" key="3">
    <source>
        <dbReference type="ARBA" id="ARBA00022801"/>
    </source>
</evidence>
<keyword evidence="3" id="KW-0378">Hydrolase</keyword>
<organism evidence="5 6">
    <name type="scientific">Tessaracoccus bendigoensis DSM 12906</name>
    <dbReference type="NCBI Taxonomy" id="1123357"/>
    <lineage>
        <taxon>Bacteria</taxon>
        <taxon>Bacillati</taxon>
        <taxon>Actinomycetota</taxon>
        <taxon>Actinomycetes</taxon>
        <taxon>Propionibacteriales</taxon>
        <taxon>Propionibacteriaceae</taxon>
        <taxon>Tessaracoccus</taxon>
    </lineage>
</organism>